<dbReference type="GO" id="GO:0016491">
    <property type="term" value="F:oxidoreductase activity"/>
    <property type="evidence" value="ECO:0007669"/>
    <property type="project" value="InterPro"/>
</dbReference>
<dbReference type="InterPro" id="IPR017927">
    <property type="entry name" value="FAD-bd_FR_type"/>
</dbReference>
<dbReference type="PRINTS" id="PR00410">
    <property type="entry name" value="PHEHYDRXLASE"/>
</dbReference>
<dbReference type="EMBL" id="BMGT01000002">
    <property type="protein sequence ID" value="GGG75976.1"/>
    <property type="molecule type" value="Genomic_DNA"/>
</dbReference>
<dbReference type="Gene3D" id="3.40.50.80">
    <property type="entry name" value="Nucleotide-binding domain of ferredoxin-NADP reductase (FNR) module"/>
    <property type="match status" value="1"/>
</dbReference>
<dbReference type="Proteomes" id="UP000647241">
    <property type="component" value="Unassembled WGS sequence"/>
</dbReference>
<dbReference type="PROSITE" id="PS51384">
    <property type="entry name" value="FAD_FR"/>
    <property type="match status" value="1"/>
</dbReference>
<accession>A0A917HE79</accession>
<comment type="caution">
    <text evidence="2">The sequence shown here is derived from an EMBL/GenBank/DDBJ whole genome shotgun (WGS) entry which is preliminary data.</text>
</comment>
<feature type="domain" description="FAD-binding FR-type" evidence="1">
    <location>
        <begin position="1"/>
        <end position="103"/>
    </location>
</feature>
<reference evidence="2" key="1">
    <citation type="journal article" date="2014" name="Int. J. Syst. Evol. Microbiol.">
        <title>Complete genome sequence of Corynebacterium casei LMG S-19264T (=DSM 44701T), isolated from a smear-ripened cheese.</title>
        <authorList>
            <consortium name="US DOE Joint Genome Institute (JGI-PGF)"/>
            <person name="Walter F."/>
            <person name="Albersmeier A."/>
            <person name="Kalinowski J."/>
            <person name="Ruckert C."/>
        </authorList>
    </citation>
    <scope>NUCLEOTIDE SEQUENCE</scope>
    <source>
        <strain evidence="2">CGMCC 1.12997</strain>
    </source>
</reference>
<keyword evidence="3" id="KW-1185">Reference proteome</keyword>
<dbReference type="InterPro" id="IPR001433">
    <property type="entry name" value="OxRdtase_FAD/NAD-bd"/>
</dbReference>
<dbReference type="InterPro" id="IPR039261">
    <property type="entry name" value="FNR_nucleotide-bd"/>
</dbReference>
<reference evidence="2" key="2">
    <citation type="submission" date="2020-09" db="EMBL/GenBank/DDBJ databases">
        <authorList>
            <person name="Sun Q."/>
            <person name="Zhou Y."/>
        </authorList>
    </citation>
    <scope>NUCLEOTIDE SEQUENCE</scope>
    <source>
        <strain evidence="2">CGMCC 1.12997</strain>
    </source>
</reference>
<gene>
    <name evidence="2" type="ORF">GCM10011585_18560</name>
</gene>
<dbReference type="SUPFAM" id="SSF52343">
    <property type="entry name" value="Ferredoxin reductase-like, C-terminal NADP-linked domain"/>
    <property type="match status" value="1"/>
</dbReference>
<dbReference type="PANTHER" id="PTHR47354:SF5">
    <property type="entry name" value="PROTEIN RFBI"/>
    <property type="match status" value="1"/>
</dbReference>
<dbReference type="InterPro" id="IPR050415">
    <property type="entry name" value="MRET"/>
</dbReference>
<protein>
    <submittedName>
        <fullName evidence="2">Oxidoreductase</fullName>
    </submittedName>
</protein>
<evidence type="ECO:0000313" key="3">
    <source>
        <dbReference type="Proteomes" id="UP000647241"/>
    </source>
</evidence>
<dbReference type="CDD" id="cd00322">
    <property type="entry name" value="FNR_like"/>
    <property type="match status" value="1"/>
</dbReference>
<organism evidence="2 3">
    <name type="scientific">Edaphobacter dinghuensis</name>
    <dbReference type="NCBI Taxonomy" id="1560005"/>
    <lineage>
        <taxon>Bacteria</taxon>
        <taxon>Pseudomonadati</taxon>
        <taxon>Acidobacteriota</taxon>
        <taxon>Terriglobia</taxon>
        <taxon>Terriglobales</taxon>
        <taxon>Acidobacteriaceae</taxon>
        <taxon>Edaphobacter</taxon>
    </lineage>
</organism>
<dbReference type="SUPFAM" id="SSF63380">
    <property type="entry name" value="Riboflavin synthase domain-like"/>
    <property type="match status" value="1"/>
</dbReference>
<dbReference type="RefSeq" id="WP_188553862.1">
    <property type="nucleotide sequence ID" value="NZ_BMGT01000002.1"/>
</dbReference>
<dbReference type="PANTHER" id="PTHR47354">
    <property type="entry name" value="NADH OXIDOREDUCTASE HCR"/>
    <property type="match status" value="1"/>
</dbReference>
<evidence type="ECO:0000313" key="2">
    <source>
        <dbReference type="EMBL" id="GGG75976.1"/>
    </source>
</evidence>
<sequence>MATYKIKLKRRSEVASGTMAFHFEKPEGFTFEPGQCGDFTLPNPPQNDSEGNKRSFSLASAPYEDDLIIATRMRNTAFKRSLKLIDLGTELDLEAPWGELTLHEDARIPAVFLTGGIGITPVRSIVLQATHDKLDHPLFAFYSNRTPNDAAFLDELAAAQKTNPNFTLIATMTEVENSHTKWDGETGYITEAMLKKYLPDLSHPIYYLSGPPEMVAAMQKLLKKSGVQEANIRAEEFSGY</sequence>
<dbReference type="AlphaFoldDB" id="A0A917HE79"/>
<name>A0A917HE79_9BACT</name>
<evidence type="ECO:0000259" key="1">
    <source>
        <dbReference type="PROSITE" id="PS51384"/>
    </source>
</evidence>
<proteinExistence type="predicted"/>
<dbReference type="Gene3D" id="2.40.30.10">
    <property type="entry name" value="Translation factors"/>
    <property type="match status" value="1"/>
</dbReference>
<dbReference type="Pfam" id="PF00175">
    <property type="entry name" value="NAD_binding_1"/>
    <property type="match status" value="1"/>
</dbReference>
<dbReference type="InterPro" id="IPR017938">
    <property type="entry name" value="Riboflavin_synthase-like_b-brl"/>
</dbReference>